<protein>
    <recommendedName>
        <fullName evidence="4">FLYWCH-type domain-containing protein</fullName>
    </recommendedName>
</protein>
<dbReference type="InterPro" id="IPR007588">
    <property type="entry name" value="Znf_FLYWCH"/>
</dbReference>
<dbReference type="GO" id="GO:0008270">
    <property type="term" value="F:zinc ion binding"/>
    <property type="evidence" value="ECO:0007669"/>
    <property type="project" value="UniProtKB-KW"/>
</dbReference>
<evidence type="ECO:0000256" key="3">
    <source>
        <dbReference type="ARBA" id="ARBA00022833"/>
    </source>
</evidence>
<evidence type="ECO:0000313" key="5">
    <source>
        <dbReference type="EMBL" id="KAF0747205.1"/>
    </source>
</evidence>
<dbReference type="AlphaFoldDB" id="A0A6G0Y0W0"/>
<reference evidence="5 6" key="1">
    <citation type="submission" date="2019-08" db="EMBL/GenBank/DDBJ databases">
        <title>Whole genome of Aphis craccivora.</title>
        <authorList>
            <person name="Voronova N.V."/>
            <person name="Shulinski R.S."/>
            <person name="Bandarenka Y.V."/>
            <person name="Zhorov D.G."/>
            <person name="Warner D."/>
        </authorList>
    </citation>
    <scope>NUCLEOTIDE SEQUENCE [LARGE SCALE GENOMIC DNA]</scope>
    <source>
        <strain evidence="5">180601</strain>
        <tissue evidence="5">Whole Body</tissue>
    </source>
</reference>
<gene>
    <name evidence="5" type="ORF">FWK35_00020124</name>
</gene>
<dbReference type="Proteomes" id="UP000478052">
    <property type="component" value="Unassembled WGS sequence"/>
</dbReference>
<evidence type="ECO:0000256" key="2">
    <source>
        <dbReference type="ARBA" id="ARBA00022771"/>
    </source>
</evidence>
<dbReference type="Gene3D" id="2.20.25.240">
    <property type="match status" value="1"/>
</dbReference>
<comment type="caution">
    <text evidence="5">The sequence shown here is derived from an EMBL/GenBank/DDBJ whole genome shotgun (WGS) entry which is preliminary data.</text>
</comment>
<keyword evidence="6" id="KW-1185">Reference proteome</keyword>
<keyword evidence="2" id="KW-0863">Zinc-finger</keyword>
<keyword evidence="3" id="KW-0862">Zinc</keyword>
<accession>A0A6G0Y0W0</accession>
<proteinExistence type="predicted"/>
<name>A0A6G0Y0W0_APHCR</name>
<organism evidence="5 6">
    <name type="scientific">Aphis craccivora</name>
    <name type="common">Cowpea aphid</name>
    <dbReference type="NCBI Taxonomy" id="307492"/>
    <lineage>
        <taxon>Eukaryota</taxon>
        <taxon>Metazoa</taxon>
        <taxon>Ecdysozoa</taxon>
        <taxon>Arthropoda</taxon>
        <taxon>Hexapoda</taxon>
        <taxon>Insecta</taxon>
        <taxon>Pterygota</taxon>
        <taxon>Neoptera</taxon>
        <taxon>Paraneoptera</taxon>
        <taxon>Hemiptera</taxon>
        <taxon>Sternorrhyncha</taxon>
        <taxon>Aphidomorpha</taxon>
        <taxon>Aphidoidea</taxon>
        <taxon>Aphididae</taxon>
        <taxon>Aphidini</taxon>
        <taxon>Aphis</taxon>
        <taxon>Aphis</taxon>
    </lineage>
</organism>
<feature type="domain" description="FLYWCH-type" evidence="4">
    <location>
        <begin position="6"/>
        <end position="63"/>
    </location>
</feature>
<dbReference type="EMBL" id="VUJU01006919">
    <property type="protein sequence ID" value="KAF0747205.1"/>
    <property type="molecule type" value="Genomic_DNA"/>
</dbReference>
<evidence type="ECO:0000259" key="4">
    <source>
        <dbReference type="Pfam" id="PF04500"/>
    </source>
</evidence>
<evidence type="ECO:0000256" key="1">
    <source>
        <dbReference type="ARBA" id="ARBA00022723"/>
    </source>
</evidence>
<sequence>FSKLSFMFSEKGTKLLIIDNYKFGFQKNLADNIQRWICTKRKCKAYVKLNGDCLCEEVLTHNHEREDDATNSHSDSLLQNDINRIRKNLNAAKLRTIPKLPFNLEELHKSVSEYSLITNLGENFIYDNDSVNNVITFTCTQNLEQLNKATILFVQNSYVPVVFSLLPNKTTETYILALNKISKYLTVDTVFVDFETATHNAITSQLQQVTFGLSNEFKDNTSEIGKFLKLFFGLPLLLPEDVEDCFYNDLMAIKPCCPKLDQFFDYVHDTHIMPDSIFPPKIWARFDKNIDRTTNCCESFHSKLNKEFTIRSNNTRKLTSKQQKNNKYLENCMTDYINEKIKRIEYVKKLTQ</sequence>
<dbReference type="Pfam" id="PF04500">
    <property type="entry name" value="FLYWCH"/>
    <property type="match status" value="1"/>
</dbReference>
<dbReference type="OrthoDB" id="6627290at2759"/>
<keyword evidence="1" id="KW-0479">Metal-binding</keyword>
<evidence type="ECO:0000313" key="6">
    <source>
        <dbReference type="Proteomes" id="UP000478052"/>
    </source>
</evidence>
<feature type="non-terminal residue" evidence="5">
    <location>
        <position position="1"/>
    </location>
</feature>